<dbReference type="InterPro" id="IPR052227">
    <property type="entry name" value="Arf-Rho-GAP_ANK-PH_domain"/>
</dbReference>
<feature type="compositionally biased region" description="Low complexity" evidence="1">
    <location>
        <begin position="266"/>
        <end position="279"/>
    </location>
</feature>
<accession>A0A5C6N6Q5</accession>
<proteinExistence type="predicted"/>
<protein>
    <submittedName>
        <fullName evidence="3">Arf-GAP with</fullName>
    </submittedName>
</protein>
<dbReference type="GO" id="GO:0005096">
    <property type="term" value="F:GTPase activator activity"/>
    <property type="evidence" value="ECO:0007669"/>
    <property type="project" value="TreeGrafter"/>
</dbReference>
<dbReference type="Gene3D" id="1.10.150.50">
    <property type="entry name" value="Transcription Factor, Ets-1"/>
    <property type="match status" value="1"/>
</dbReference>
<dbReference type="GO" id="GO:0005737">
    <property type="term" value="C:cytoplasm"/>
    <property type="evidence" value="ECO:0007669"/>
    <property type="project" value="TreeGrafter"/>
</dbReference>
<feature type="compositionally biased region" description="Basic and acidic residues" evidence="1">
    <location>
        <begin position="22"/>
        <end position="32"/>
    </location>
</feature>
<keyword evidence="4" id="KW-1185">Reference proteome</keyword>
<evidence type="ECO:0000313" key="3">
    <source>
        <dbReference type="EMBL" id="TWW63046.1"/>
    </source>
</evidence>
<dbReference type="InterPro" id="IPR001660">
    <property type="entry name" value="SAM"/>
</dbReference>
<dbReference type="SMART" id="SM00454">
    <property type="entry name" value="SAM"/>
    <property type="match status" value="1"/>
</dbReference>
<dbReference type="PANTHER" id="PTHR45899:SF1">
    <property type="entry name" value="ARF-GAP WITH RHO-GAP DOMAIN, ANK REPEAT AND PH DOMAIN-CONTAINING PROTEIN 2"/>
    <property type="match status" value="1"/>
</dbReference>
<dbReference type="Proteomes" id="UP000324091">
    <property type="component" value="Chromosome 3"/>
</dbReference>
<feature type="compositionally biased region" description="Basic and acidic residues" evidence="1">
    <location>
        <begin position="513"/>
        <end position="530"/>
    </location>
</feature>
<feature type="compositionally biased region" description="Basic and acidic residues" evidence="1">
    <location>
        <begin position="211"/>
        <end position="222"/>
    </location>
</feature>
<dbReference type="SUPFAM" id="SSF50729">
    <property type="entry name" value="PH domain-like"/>
    <property type="match status" value="1"/>
</dbReference>
<name>A0A5C6N6Q5_9TELE</name>
<sequence length="758" mass="81966">MKGATGASVTPAQRGPGVPDGVLKEQKKNHNDARALTSAQQNFAGRDTRLNARSPATTVTFVHCWYEVTPSLPSLRRLGVLPGNLRDLGLHAEVRLMLEPGESIQEVVEWLLTLRLSQYTSAFLGAGYRTLEDCRELTEERLLELKILPTGHRRRLLRSLEALGVKQLSGGEGEGEEEEEDEEAGDRRPVPYPRNIFLKDKKRGLSYQHPPLKESKDQEKSHSLPPGSGLVRAEVAPQAGCVRPPQPAPRKPENIQIWYEPPSIPPSVSSSSSGSPTSSDWDLSPGDPPKSSSDSSAAANDTGGFAGEMVENAIYEARPRSAAAAGPRPTRSYRLRHRPVPSIPSATTPLLQDRSALPVQTATAEHLAGSEAPAGANGAQKDASSEDSAGSSAMASASTRHVATRFPRSLAFFPPRSAYLLRRGLWEQIKKRRPLPLWPREGENLTGTEYSSVPRLLGETRQWPEAPLQRTSAPIVPYGELCLYNNPDGALDRGAKEVFHKGFRDKLKKKNREKAAKPKESKEDPTRTPEDEYSTVTECARILTSDGAPGEPASSGPPLGSLDMVECELYSLPTDALEDTTAAAMPDISPYACFYGAGKSPVLKAGWLDKLSPQGKCVFQRRWVRLDGESLAYYNNEKPSCTLKSIDVGTLDGKEAETTVLPSSAFHPPPTALRSPAVREVDLKFSSLVTSSVKCAVVRCSQLVSSSLHSSPVATETLQHSGVGVDGGALPALSTSRSSRPLHLALFLLHMGPPSLPL</sequence>
<evidence type="ECO:0000256" key="1">
    <source>
        <dbReference type="SAM" id="MobiDB-lite"/>
    </source>
</evidence>
<dbReference type="PANTHER" id="PTHR45899">
    <property type="entry name" value="RHO GTPASE ACTIVATING PROTEIN AT 15B, ISOFORM C"/>
    <property type="match status" value="1"/>
</dbReference>
<feature type="compositionally biased region" description="Low complexity" evidence="1">
    <location>
        <begin position="386"/>
        <end position="396"/>
    </location>
</feature>
<dbReference type="PROSITE" id="PS50105">
    <property type="entry name" value="SAM_DOMAIN"/>
    <property type="match status" value="1"/>
</dbReference>
<dbReference type="GO" id="GO:0005547">
    <property type="term" value="F:phosphatidylinositol-3,4,5-trisphosphate binding"/>
    <property type="evidence" value="ECO:0007669"/>
    <property type="project" value="TreeGrafter"/>
</dbReference>
<dbReference type="InterPro" id="IPR011993">
    <property type="entry name" value="PH-like_dom_sf"/>
</dbReference>
<dbReference type="Pfam" id="PF00536">
    <property type="entry name" value="SAM_1"/>
    <property type="match status" value="1"/>
</dbReference>
<feature type="compositionally biased region" description="Acidic residues" evidence="1">
    <location>
        <begin position="173"/>
        <end position="184"/>
    </location>
</feature>
<dbReference type="SUPFAM" id="SSF47769">
    <property type="entry name" value="SAM/Pointed domain"/>
    <property type="match status" value="1"/>
</dbReference>
<evidence type="ECO:0000313" key="4">
    <source>
        <dbReference type="Proteomes" id="UP000324091"/>
    </source>
</evidence>
<feature type="region of interest" description="Disordered" evidence="1">
    <location>
        <begin position="1"/>
        <end position="32"/>
    </location>
</feature>
<feature type="region of interest" description="Disordered" evidence="1">
    <location>
        <begin position="509"/>
        <end position="534"/>
    </location>
</feature>
<gene>
    <name evidence="3" type="ORF">D4764_03G0000540</name>
</gene>
<reference evidence="3 4" key="1">
    <citation type="submission" date="2019-04" db="EMBL/GenBank/DDBJ databases">
        <title>Chromosome genome assembly for Takifugu flavidus.</title>
        <authorList>
            <person name="Xiao S."/>
        </authorList>
    </citation>
    <scope>NUCLEOTIDE SEQUENCE [LARGE SCALE GENOMIC DNA]</scope>
    <source>
        <strain evidence="3">HTHZ2018</strain>
        <tissue evidence="3">Muscle</tissue>
    </source>
</reference>
<comment type="caution">
    <text evidence="3">The sequence shown here is derived from an EMBL/GenBank/DDBJ whole genome shotgun (WGS) entry which is preliminary data.</text>
</comment>
<feature type="region of interest" description="Disordered" evidence="1">
    <location>
        <begin position="167"/>
        <end position="396"/>
    </location>
</feature>
<feature type="compositionally biased region" description="Low complexity" evidence="1">
    <location>
        <begin position="320"/>
        <end position="329"/>
    </location>
</feature>
<dbReference type="EMBL" id="RHFK02000016">
    <property type="protein sequence ID" value="TWW63046.1"/>
    <property type="molecule type" value="Genomic_DNA"/>
</dbReference>
<evidence type="ECO:0000259" key="2">
    <source>
        <dbReference type="PROSITE" id="PS50105"/>
    </source>
</evidence>
<dbReference type="AlphaFoldDB" id="A0A5C6N6Q5"/>
<dbReference type="InterPro" id="IPR013761">
    <property type="entry name" value="SAM/pointed_sf"/>
</dbReference>
<dbReference type="Gene3D" id="2.30.29.30">
    <property type="entry name" value="Pleckstrin-homology domain (PH domain)/Phosphotyrosine-binding domain (PTB)"/>
    <property type="match status" value="1"/>
</dbReference>
<feature type="compositionally biased region" description="Low complexity" evidence="1">
    <location>
        <begin position="289"/>
        <end position="303"/>
    </location>
</feature>
<feature type="domain" description="SAM" evidence="2">
    <location>
        <begin position="102"/>
        <end position="166"/>
    </location>
</feature>
<organism evidence="3 4">
    <name type="scientific">Takifugu flavidus</name>
    <name type="common">sansaifugu</name>
    <dbReference type="NCBI Taxonomy" id="433684"/>
    <lineage>
        <taxon>Eukaryota</taxon>
        <taxon>Metazoa</taxon>
        <taxon>Chordata</taxon>
        <taxon>Craniata</taxon>
        <taxon>Vertebrata</taxon>
        <taxon>Euteleostomi</taxon>
        <taxon>Actinopterygii</taxon>
        <taxon>Neopterygii</taxon>
        <taxon>Teleostei</taxon>
        <taxon>Neoteleostei</taxon>
        <taxon>Acanthomorphata</taxon>
        <taxon>Eupercaria</taxon>
        <taxon>Tetraodontiformes</taxon>
        <taxon>Tetradontoidea</taxon>
        <taxon>Tetraodontidae</taxon>
        <taxon>Takifugu</taxon>
    </lineage>
</organism>